<accession>A0AAD1VS94</accession>
<protein>
    <submittedName>
        <fullName evidence="2">Uncharacterized protein</fullName>
    </submittedName>
</protein>
<evidence type="ECO:0000256" key="1">
    <source>
        <dbReference type="SAM" id="MobiDB-lite"/>
    </source>
</evidence>
<dbReference type="Proteomes" id="UP001295444">
    <property type="component" value="Chromosome 02"/>
</dbReference>
<organism evidence="2 3">
    <name type="scientific">Pelobates cultripes</name>
    <name type="common">Western spadefoot toad</name>
    <dbReference type="NCBI Taxonomy" id="61616"/>
    <lineage>
        <taxon>Eukaryota</taxon>
        <taxon>Metazoa</taxon>
        <taxon>Chordata</taxon>
        <taxon>Craniata</taxon>
        <taxon>Vertebrata</taxon>
        <taxon>Euteleostomi</taxon>
        <taxon>Amphibia</taxon>
        <taxon>Batrachia</taxon>
        <taxon>Anura</taxon>
        <taxon>Pelobatoidea</taxon>
        <taxon>Pelobatidae</taxon>
        <taxon>Pelobates</taxon>
    </lineage>
</organism>
<evidence type="ECO:0000313" key="3">
    <source>
        <dbReference type="Proteomes" id="UP001295444"/>
    </source>
</evidence>
<proteinExistence type="predicted"/>
<dbReference type="AlphaFoldDB" id="A0AAD1VS94"/>
<gene>
    <name evidence="2" type="ORF">PECUL_23A058669</name>
</gene>
<dbReference type="EMBL" id="OW240913">
    <property type="protein sequence ID" value="CAH2246987.1"/>
    <property type="molecule type" value="Genomic_DNA"/>
</dbReference>
<name>A0AAD1VS94_PELCU</name>
<keyword evidence="3" id="KW-1185">Reference proteome</keyword>
<sequence>MPHMVYEASSDKECDVPPSLSVLDEWQVEQSQLDDGVHNSFVKKKFLGEPQQKEEENVAKASEQPNS</sequence>
<reference evidence="2" key="1">
    <citation type="submission" date="2022-03" db="EMBL/GenBank/DDBJ databases">
        <authorList>
            <person name="Alioto T."/>
            <person name="Alioto T."/>
            <person name="Gomez Garrido J."/>
        </authorList>
    </citation>
    <scope>NUCLEOTIDE SEQUENCE</scope>
</reference>
<evidence type="ECO:0000313" key="2">
    <source>
        <dbReference type="EMBL" id="CAH2246987.1"/>
    </source>
</evidence>
<feature type="region of interest" description="Disordered" evidence="1">
    <location>
        <begin position="46"/>
        <end position="67"/>
    </location>
</feature>